<comment type="cofactor">
    <cofactor evidence="5">
        <name>adenosylcob(III)alamin</name>
        <dbReference type="ChEBI" id="CHEBI:18408"/>
    </cofactor>
    <text evidence="5">Binds between the large and small subunits.</text>
</comment>
<keyword evidence="2 5" id="KW-0456">Lyase</keyword>
<comment type="function">
    <text evidence="5">Catalyzes the deamination of various vicinal amino-alcohols to oxo compounds. Allows this organism to utilize ethanolamine as the sole source of nitrogen and carbon in the presence of external vitamin B12.</text>
</comment>
<dbReference type="PIRSF" id="PIRSF018982">
    <property type="entry name" value="EutC"/>
    <property type="match status" value="1"/>
</dbReference>
<evidence type="ECO:0000313" key="7">
    <source>
        <dbReference type="Proteomes" id="UP001231924"/>
    </source>
</evidence>
<feature type="binding site" evidence="5">
    <location>
        <position position="204"/>
    </location>
    <ligand>
        <name>adenosylcob(III)alamin</name>
        <dbReference type="ChEBI" id="CHEBI:18408"/>
    </ligand>
</feature>
<protein>
    <recommendedName>
        <fullName evidence="5">Ethanolamine ammonia-lyase small subunit</fullName>
        <shortName evidence="5">EAL small subunit</shortName>
        <ecNumber evidence="5">4.3.1.7</ecNumber>
    </recommendedName>
</protein>
<dbReference type="RefSeq" id="WP_286054444.1">
    <property type="nucleotide sequence ID" value="NZ_JASVWF010000004.1"/>
</dbReference>
<evidence type="ECO:0000256" key="5">
    <source>
        <dbReference type="HAMAP-Rule" id="MF_00601"/>
    </source>
</evidence>
<comment type="pathway">
    <text evidence="5">Amine and polyamine degradation; ethanolamine degradation.</text>
</comment>
<evidence type="ECO:0000256" key="3">
    <source>
        <dbReference type="ARBA" id="ARBA00023285"/>
    </source>
</evidence>
<comment type="caution">
    <text evidence="6">The sequence shown here is derived from an EMBL/GenBank/DDBJ whole genome shotgun (WGS) entry which is preliminary data.</text>
</comment>
<reference evidence="6 7" key="1">
    <citation type="submission" date="2023-06" db="EMBL/GenBank/DDBJ databases">
        <title>Actinomycetospora Odt1-22.</title>
        <authorList>
            <person name="Supong K."/>
        </authorList>
    </citation>
    <scope>NUCLEOTIDE SEQUENCE [LARGE SCALE GENOMIC DNA]</scope>
    <source>
        <strain evidence="6 7">Odt1-22</strain>
    </source>
</reference>
<keyword evidence="3 5" id="KW-0170">Cobalt</keyword>
<name>A0ABT7MD88_9PSEU</name>
<feature type="binding site" evidence="5">
    <location>
        <position position="175"/>
    </location>
    <ligand>
        <name>adenosylcob(III)alamin</name>
        <dbReference type="ChEBI" id="CHEBI:18408"/>
    </ligand>
</feature>
<evidence type="ECO:0000256" key="1">
    <source>
        <dbReference type="ARBA" id="ARBA00022628"/>
    </source>
</evidence>
<dbReference type="Gene3D" id="3.40.50.11240">
    <property type="entry name" value="Ethanolamine ammonia-lyase light chain (EutC)"/>
    <property type="match status" value="1"/>
</dbReference>
<gene>
    <name evidence="5 6" type="primary">eutC</name>
    <name evidence="6" type="ORF">QRT03_18410</name>
</gene>
<comment type="catalytic activity">
    <reaction evidence="5">
        <text>ethanolamine = acetaldehyde + NH4(+)</text>
        <dbReference type="Rhea" id="RHEA:15313"/>
        <dbReference type="ChEBI" id="CHEBI:15343"/>
        <dbReference type="ChEBI" id="CHEBI:28938"/>
        <dbReference type="ChEBI" id="CHEBI:57603"/>
        <dbReference type="EC" id="4.3.1.7"/>
    </reaction>
</comment>
<dbReference type="GO" id="GO:0008851">
    <property type="term" value="F:ethanolamine ammonia-lyase activity"/>
    <property type="evidence" value="ECO:0007669"/>
    <property type="project" value="UniProtKB-EC"/>
</dbReference>
<feature type="binding site" evidence="5">
    <location>
        <position position="154"/>
    </location>
    <ligand>
        <name>adenosylcob(III)alamin</name>
        <dbReference type="ChEBI" id="CHEBI:18408"/>
    </ligand>
</feature>
<dbReference type="PANTHER" id="PTHR39330:SF1">
    <property type="entry name" value="ETHANOLAMINE AMMONIA-LYASE SMALL SUBUNIT"/>
    <property type="match status" value="1"/>
</dbReference>
<dbReference type="EMBL" id="JASVWF010000004">
    <property type="protein sequence ID" value="MDL5157947.1"/>
    <property type="molecule type" value="Genomic_DNA"/>
</dbReference>
<sequence>MTGNGVDRDPWVMLRAATRARVGLGRAGDGLPTAENLRLAAAHAAARDAVHLPLDADAVVAALGERPSVVVHSAAADRAEYLQRPDLGRRLDEASEARLREAAPEEPADLTVVVADGLSPRAVHDHAVAVLDALAARLDDWSFSPVVVAEQARVALGDAVAAALGSRMVLVLVGERPGMSSPDSLGAYLTWAPRVGRVDSERNCVSNIRPPDGLSHDGAAEILAALMGEARRRELTGVELKDTGAALPEAAG</sequence>
<dbReference type="NCBIfam" id="NF003971">
    <property type="entry name" value="PRK05465.1"/>
    <property type="match status" value="1"/>
</dbReference>
<proteinExistence type="inferred from homology"/>
<dbReference type="EC" id="4.3.1.7" evidence="5"/>
<comment type="subcellular location">
    <subcellularLocation>
        <location evidence="5">Bacterial microcompartment</location>
    </subcellularLocation>
</comment>
<keyword evidence="1 5" id="KW-0846">Cobalamin</keyword>
<dbReference type="InterPro" id="IPR042251">
    <property type="entry name" value="EutC_C"/>
</dbReference>
<evidence type="ECO:0000313" key="6">
    <source>
        <dbReference type="EMBL" id="MDL5157947.1"/>
    </source>
</evidence>
<evidence type="ECO:0000256" key="4">
    <source>
        <dbReference type="ARBA" id="ARBA00024446"/>
    </source>
</evidence>
<dbReference type="Gene3D" id="1.10.30.40">
    <property type="entry name" value="Ethanolamine ammonia-lyase light chain (EutC), N-terminal domain"/>
    <property type="match status" value="1"/>
</dbReference>
<dbReference type="PANTHER" id="PTHR39330">
    <property type="entry name" value="ETHANOLAMINE AMMONIA-LYASE LIGHT CHAIN"/>
    <property type="match status" value="1"/>
</dbReference>
<comment type="subunit">
    <text evidence="5">The basic unit is a heterodimer which dimerizes to form tetramers. The heterotetramers trimerize; 6 large subunits form a core ring with 6 small subunits projecting outwards.</text>
</comment>
<comment type="similarity">
    <text evidence="5">Belongs to the EutC family.</text>
</comment>
<dbReference type="InterPro" id="IPR042255">
    <property type="entry name" value="EutC_N"/>
</dbReference>
<dbReference type="Pfam" id="PF05985">
    <property type="entry name" value="EutC"/>
    <property type="match status" value="1"/>
</dbReference>
<organism evidence="6 7">
    <name type="scientific">Actinomycetospora termitidis</name>
    <dbReference type="NCBI Taxonomy" id="3053470"/>
    <lineage>
        <taxon>Bacteria</taxon>
        <taxon>Bacillati</taxon>
        <taxon>Actinomycetota</taxon>
        <taxon>Actinomycetes</taxon>
        <taxon>Pseudonocardiales</taxon>
        <taxon>Pseudonocardiaceae</taxon>
        <taxon>Actinomycetospora</taxon>
    </lineage>
</organism>
<accession>A0ABT7MD88</accession>
<dbReference type="HAMAP" id="MF_00601">
    <property type="entry name" value="EutC"/>
    <property type="match status" value="1"/>
</dbReference>
<dbReference type="Proteomes" id="UP001231924">
    <property type="component" value="Unassembled WGS sequence"/>
</dbReference>
<dbReference type="InterPro" id="IPR009246">
    <property type="entry name" value="EutC"/>
</dbReference>
<keyword evidence="4 5" id="KW-1283">Bacterial microcompartment</keyword>
<evidence type="ECO:0000256" key="2">
    <source>
        <dbReference type="ARBA" id="ARBA00023239"/>
    </source>
</evidence>
<keyword evidence="7" id="KW-1185">Reference proteome</keyword>